<dbReference type="GO" id="GO:0051707">
    <property type="term" value="P:response to other organism"/>
    <property type="evidence" value="ECO:0007669"/>
    <property type="project" value="UniProtKB-ARBA"/>
</dbReference>
<keyword evidence="1" id="KW-0732">Signal</keyword>
<reference evidence="2" key="1">
    <citation type="journal article" date="2016" name="Genetica">
        <title>Selective sweeps in Cryptocercus woodroach antifungal proteins.</title>
        <authorList>
            <person name="Velenovsky J.F.IV."/>
            <person name="Kalisch J."/>
            <person name="Bulmer M.S."/>
        </authorList>
    </citation>
    <scope>NUCLEOTIDE SEQUENCE</scope>
    <source>
        <strain evidence="2">56FK2</strain>
    </source>
</reference>
<protein>
    <submittedName>
        <fullName evidence="2">Termicin</fullName>
    </submittedName>
</protein>
<proteinExistence type="evidence at transcript level"/>
<name>A0A1C9UMZ3_CRYDW</name>
<feature type="signal peptide" evidence="1">
    <location>
        <begin position="1"/>
        <end position="25"/>
    </location>
</feature>
<evidence type="ECO:0000313" key="2">
    <source>
        <dbReference type="EMBL" id="AOR82753.1"/>
    </source>
</evidence>
<evidence type="ECO:0000256" key="1">
    <source>
        <dbReference type="SAM" id="SignalP"/>
    </source>
</evidence>
<dbReference type="InterPro" id="IPR024723">
    <property type="entry name" value="Termicin"/>
</dbReference>
<dbReference type="SUPFAM" id="SSF57095">
    <property type="entry name" value="Scorpion toxin-like"/>
    <property type="match status" value="1"/>
</dbReference>
<dbReference type="Pfam" id="PF11415">
    <property type="entry name" value="Toxin_37"/>
    <property type="match status" value="1"/>
</dbReference>
<sequence length="61" mass="6887">MRTVAIFPVILVVVSVFIAQHPADAQCNFQNCWATCQSEHTIYFRRAFCDGSTCQCVFVRG</sequence>
<feature type="chain" id="PRO_5008894803" evidence="1">
    <location>
        <begin position="26"/>
        <end position="61"/>
    </location>
</feature>
<dbReference type="InterPro" id="IPR036574">
    <property type="entry name" value="Scorpion_toxin-like_sf"/>
</dbReference>
<dbReference type="EMBL" id="KU531887">
    <property type="protein sequence ID" value="AOR82753.1"/>
    <property type="molecule type" value="mRNA"/>
</dbReference>
<organism evidence="2">
    <name type="scientific">Cryptocercus darwini</name>
    <name type="common">Brown-hooded cockroach</name>
    <dbReference type="NCBI Taxonomy" id="89835"/>
    <lineage>
        <taxon>Eukaryota</taxon>
        <taxon>Metazoa</taxon>
        <taxon>Ecdysozoa</taxon>
        <taxon>Arthropoda</taxon>
        <taxon>Hexapoda</taxon>
        <taxon>Insecta</taxon>
        <taxon>Pterygota</taxon>
        <taxon>Neoptera</taxon>
        <taxon>Polyneoptera</taxon>
        <taxon>Dictyoptera</taxon>
        <taxon>Blattodea</taxon>
        <taxon>Blattoidea</taxon>
        <taxon>Cryptocercidae</taxon>
        <taxon>Cryptocercus</taxon>
    </lineage>
</organism>
<dbReference type="AlphaFoldDB" id="A0A1C9UMZ3"/>
<accession>A0A1C9UMZ3</accession>